<sequence length="78" mass="8841">MVLWGEADLVALTVLHLLWLLLLLTVKLLEVADDSWKPSGEKGGWVGLGVSVEKKGRQLLEWKCFTVLVRGKTVRERR</sequence>
<proteinExistence type="predicted"/>
<keyword evidence="2" id="KW-1185">Reference proteome</keyword>
<evidence type="ECO:0000313" key="2">
    <source>
        <dbReference type="Proteomes" id="UP001164929"/>
    </source>
</evidence>
<dbReference type="EMBL" id="JAQIZT010000019">
    <property type="protein sequence ID" value="KAJ6952308.1"/>
    <property type="molecule type" value="Genomic_DNA"/>
</dbReference>
<comment type="caution">
    <text evidence="1">The sequence shown here is derived from an EMBL/GenBank/DDBJ whole genome shotgun (WGS) entry which is preliminary data.</text>
</comment>
<name>A0AAD6L8V5_9ROSI</name>
<organism evidence="1 2">
    <name type="scientific">Populus alba x Populus x berolinensis</name>
    <dbReference type="NCBI Taxonomy" id="444605"/>
    <lineage>
        <taxon>Eukaryota</taxon>
        <taxon>Viridiplantae</taxon>
        <taxon>Streptophyta</taxon>
        <taxon>Embryophyta</taxon>
        <taxon>Tracheophyta</taxon>
        <taxon>Spermatophyta</taxon>
        <taxon>Magnoliopsida</taxon>
        <taxon>eudicotyledons</taxon>
        <taxon>Gunneridae</taxon>
        <taxon>Pentapetalae</taxon>
        <taxon>rosids</taxon>
        <taxon>fabids</taxon>
        <taxon>Malpighiales</taxon>
        <taxon>Salicaceae</taxon>
        <taxon>Saliceae</taxon>
        <taxon>Populus</taxon>
    </lineage>
</organism>
<dbReference type="Proteomes" id="UP001164929">
    <property type="component" value="Chromosome 19"/>
</dbReference>
<dbReference type="AlphaFoldDB" id="A0AAD6L8V5"/>
<reference evidence="1" key="1">
    <citation type="journal article" date="2023" name="Mol. Ecol. Resour.">
        <title>Chromosome-level genome assembly of a triploid poplar Populus alba 'Berolinensis'.</title>
        <authorList>
            <person name="Chen S."/>
            <person name="Yu Y."/>
            <person name="Wang X."/>
            <person name="Wang S."/>
            <person name="Zhang T."/>
            <person name="Zhou Y."/>
            <person name="He R."/>
            <person name="Meng N."/>
            <person name="Wang Y."/>
            <person name="Liu W."/>
            <person name="Liu Z."/>
            <person name="Liu J."/>
            <person name="Guo Q."/>
            <person name="Huang H."/>
            <person name="Sederoff R.R."/>
            <person name="Wang G."/>
            <person name="Qu G."/>
            <person name="Chen S."/>
        </authorList>
    </citation>
    <scope>NUCLEOTIDE SEQUENCE</scope>
    <source>
        <strain evidence="1">SC-2020</strain>
    </source>
</reference>
<accession>A0AAD6L8V5</accession>
<evidence type="ECO:0000313" key="1">
    <source>
        <dbReference type="EMBL" id="KAJ6952308.1"/>
    </source>
</evidence>
<protein>
    <submittedName>
        <fullName evidence="1">Uncharacterized protein</fullName>
    </submittedName>
</protein>
<gene>
    <name evidence="1" type="ORF">NC653_041445</name>
</gene>